<sequence length="104" mass="11389">MKCFISLEVISILPLFIHILFLTANVFGIPSPRRDSSSRHNPETAPLTLWLTGGPGCSSLNGLFVEIGPCKTQNNGTSTITNPDSWTEVSNVIFLDQVLVYPEL</sequence>
<accession>A0ACA9LE82</accession>
<keyword evidence="2" id="KW-1185">Reference proteome</keyword>
<proteinExistence type="predicted"/>
<gene>
    <name evidence="1" type="ORF">SPELUC_LOCUS4066</name>
</gene>
<dbReference type="EMBL" id="CAJVPW010003434">
    <property type="protein sequence ID" value="CAG8524058.1"/>
    <property type="molecule type" value="Genomic_DNA"/>
</dbReference>
<organism evidence="1 2">
    <name type="scientific">Cetraspora pellucida</name>
    <dbReference type="NCBI Taxonomy" id="1433469"/>
    <lineage>
        <taxon>Eukaryota</taxon>
        <taxon>Fungi</taxon>
        <taxon>Fungi incertae sedis</taxon>
        <taxon>Mucoromycota</taxon>
        <taxon>Glomeromycotina</taxon>
        <taxon>Glomeromycetes</taxon>
        <taxon>Diversisporales</taxon>
        <taxon>Gigasporaceae</taxon>
        <taxon>Cetraspora</taxon>
    </lineage>
</organism>
<name>A0ACA9LE82_9GLOM</name>
<protein>
    <submittedName>
        <fullName evidence="1">10327_t:CDS:1</fullName>
    </submittedName>
</protein>
<feature type="non-terminal residue" evidence="1">
    <location>
        <position position="1"/>
    </location>
</feature>
<reference evidence="1" key="1">
    <citation type="submission" date="2021-06" db="EMBL/GenBank/DDBJ databases">
        <authorList>
            <person name="Kallberg Y."/>
            <person name="Tangrot J."/>
            <person name="Rosling A."/>
        </authorList>
    </citation>
    <scope>NUCLEOTIDE SEQUENCE</scope>
    <source>
        <strain evidence="1">28 12/20/2015</strain>
    </source>
</reference>
<dbReference type="Proteomes" id="UP000789366">
    <property type="component" value="Unassembled WGS sequence"/>
</dbReference>
<comment type="caution">
    <text evidence="1">The sequence shown here is derived from an EMBL/GenBank/DDBJ whole genome shotgun (WGS) entry which is preliminary data.</text>
</comment>
<evidence type="ECO:0000313" key="2">
    <source>
        <dbReference type="Proteomes" id="UP000789366"/>
    </source>
</evidence>
<feature type="non-terminal residue" evidence="1">
    <location>
        <position position="104"/>
    </location>
</feature>
<evidence type="ECO:0000313" key="1">
    <source>
        <dbReference type="EMBL" id="CAG8524058.1"/>
    </source>
</evidence>